<reference evidence="1 2" key="1">
    <citation type="journal article" date="2017" name="Syst. Appl. Microbiol.">
        <title>Soybeans inoculated with root zone soils of Canadian native legumes harbour diverse and novel Bradyrhizobium spp. that possess agricultural potential.</title>
        <authorList>
            <person name="Bromfield E.S.P."/>
            <person name="Cloutier S."/>
            <person name="Tambong J.T."/>
            <person name="Tran Thi T.V."/>
        </authorList>
    </citation>
    <scope>NUCLEOTIDE SEQUENCE [LARGE SCALE GENOMIC DNA]</scope>
    <source>
        <strain evidence="1 2">39S1MB</strain>
    </source>
</reference>
<dbReference type="OrthoDB" id="8235407at2"/>
<dbReference type="RefSeq" id="WP_094891349.1">
    <property type="nucleotide sequence ID" value="NZ_CP029426.2"/>
</dbReference>
<dbReference type="Proteomes" id="UP000215884">
    <property type="component" value="Chromosome"/>
</dbReference>
<proteinExistence type="predicted"/>
<dbReference type="EMBL" id="CP029426">
    <property type="protein sequence ID" value="AWM02542.1"/>
    <property type="molecule type" value="Genomic_DNA"/>
</dbReference>
<keyword evidence="2" id="KW-1185">Reference proteome</keyword>
<evidence type="ECO:0000313" key="1">
    <source>
        <dbReference type="EMBL" id="AWM02542.1"/>
    </source>
</evidence>
<protein>
    <submittedName>
        <fullName evidence="1">Uncharacterized protein</fullName>
    </submittedName>
</protein>
<name>A0A2U8PXW7_9BRAD</name>
<evidence type="ECO:0000313" key="2">
    <source>
        <dbReference type="Proteomes" id="UP000215884"/>
    </source>
</evidence>
<gene>
    <name evidence="1" type="ORF">CIT40_22575</name>
</gene>
<reference evidence="1 2" key="2">
    <citation type="journal article" date="2019" name="Int. J. Syst. Evol. Microbiol.">
        <title>Description and complete genome sequence of Bradyrhizobium amphicarpaeae sp. nov., harbouring photosystem and nitrogen-fixation genes.</title>
        <authorList>
            <person name="Bromfield E.S.P."/>
            <person name="Cloutier S."/>
            <person name="Nguyen H.D.T."/>
        </authorList>
    </citation>
    <scope>NUCLEOTIDE SEQUENCE [LARGE SCALE GENOMIC DNA]</scope>
    <source>
        <strain evidence="1 2">39S1MB</strain>
    </source>
</reference>
<accession>A0A2U8PXW7</accession>
<organism evidence="1 2">
    <name type="scientific">Bradyrhizobium amphicarpaeae</name>
    <dbReference type="NCBI Taxonomy" id="1404768"/>
    <lineage>
        <taxon>Bacteria</taxon>
        <taxon>Pseudomonadati</taxon>
        <taxon>Pseudomonadota</taxon>
        <taxon>Alphaproteobacteria</taxon>
        <taxon>Hyphomicrobiales</taxon>
        <taxon>Nitrobacteraceae</taxon>
        <taxon>Bradyrhizobium</taxon>
    </lineage>
</organism>
<dbReference type="KEGG" id="brq:CIT40_22575"/>
<dbReference type="AlphaFoldDB" id="A0A2U8PXW7"/>
<sequence>MDGVLIRPHLDSNGRELAIEQVQDVAPILEWNRQARQDEQRSDWGRHVARIPNVVYVQWLNEAHAMGNASLRLFTPEFDAIVQKKLDDPEWAYLRTDRPKLQAGWSAELR</sequence>